<gene>
    <name evidence="1" type="ORF">GCM10011358_03080</name>
</gene>
<accession>A0ABQ1QBE0</accession>
<name>A0ABQ1QBE0_9RHOB</name>
<dbReference type="Proteomes" id="UP000617355">
    <property type="component" value="Unassembled WGS sequence"/>
</dbReference>
<sequence length="215" mass="23433">MAQLRRNILTRLAATWFGVAASSFVTVETAQAEALVASPSRTLAAELRVARGDLARLEENNLPEAHRTGLEERIAGALGLLPWLLIQAGDPEGARRLTEHSPDDLAALTVALDAIIERHAFDLAEQGTAHVRATALLEARAIHDSYCAGCHDDTGDGDPEMELPIRDLFGMARAEPGEVFAARLYVGVKGDETIGFRNPLTETQFQALWRYYSND</sequence>
<comment type="caution">
    <text evidence="1">The sequence shown here is derived from an EMBL/GenBank/DDBJ whole genome shotgun (WGS) entry which is preliminary data.</text>
</comment>
<proteinExistence type="predicted"/>
<dbReference type="InterPro" id="IPR036909">
    <property type="entry name" value="Cyt_c-like_dom_sf"/>
</dbReference>
<dbReference type="RefSeq" id="WP_188525848.1">
    <property type="nucleotide sequence ID" value="NZ_BMGI01000001.1"/>
</dbReference>
<reference evidence="2" key="1">
    <citation type="journal article" date="2019" name="Int. J. Syst. Evol. Microbiol.">
        <title>The Global Catalogue of Microorganisms (GCM) 10K type strain sequencing project: providing services to taxonomists for standard genome sequencing and annotation.</title>
        <authorList>
            <consortium name="The Broad Institute Genomics Platform"/>
            <consortium name="The Broad Institute Genome Sequencing Center for Infectious Disease"/>
            <person name="Wu L."/>
            <person name="Ma J."/>
        </authorList>
    </citation>
    <scope>NUCLEOTIDE SEQUENCE [LARGE SCALE GENOMIC DNA]</scope>
    <source>
        <strain evidence="2">CGMCC 1.12922</strain>
    </source>
</reference>
<dbReference type="Gene3D" id="1.10.760.10">
    <property type="entry name" value="Cytochrome c-like domain"/>
    <property type="match status" value="1"/>
</dbReference>
<evidence type="ECO:0000313" key="1">
    <source>
        <dbReference type="EMBL" id="GGD21983.1"/>
    </source>
</evidence>
<evidence type="ECO:0008006" key="3">
    <source>
        <dbReference type="Google" id="ProtNLM"/>
    </source>
</evidence>
<evidence type="ECO:0000313" key="2">
    <source>
        <dbReference type="Proteomes" id="UP000617355"/>
    </source>
</evidence>
<dbReference type="SUPFAM" id="SSF46626">
    <property type="entry name" value="Cytochrome c"/>
    <property type="match status" value="1"/>
</dbReference>
<dbReference type="EMBL" id="BMGI01000001">
    <property type="protein sequence ID" value="GGD21983.1"/>
    <property type="molecule type" value="Genomic_DNA"/>
</dbReference>
<keyword evidence="2" id="KW-1185">Reference proteome</keyword>
<protein>
    <recommendedName>
        <fullName evidence="3">Cytochrome c domain-containing protein</fullName>
    </recommendedName>
</protein>
<organism evidence="1 2">
    <name type="scientific">Sinisalibacter lacisalsi</name>
    <dbReference type="NCBI Taxonomy" id="1526570"/>
    <lineage>
        <taxon>Bacteria</taxon>
        <taxon>Pseudomonadati</taxon>
        <taxon>Pseudomonadota</taxon>
        <taxon>Alphaproteobacteria</taxon>
        <taxon>Rhodobacterales</taxon>
        <taxon>Roseobacteraceae</taxon>
        <taxon>Sinisalibacter</taxon>
    </lineage>
</organism>